<organism evidence="1 2">
    <name type="scientific">Hafnia alvei</name>
    <dbReference type="NCBI Taxonomy" id="569"/>
    <lineage>
        <taxon>Bacteria</taxon>
        <taxon>Pseudomonadati</taxon>
        <taxon>Pseudomonadota</taxon>
        <taxon>Gammaproteobacteria</taxon>
        <taxon>Enterobacterales</taxon>
        <taxon>Hafniaceae</taxon>
        <taxon>Hafnia</taxon>
    </lineage>
</organism>
<dbReference type="EMBL" id="UGHP01000001">
    <property type="protein sequence ID" value="STQ82610.1"/>
    <property type="molecule type" value="Genomic_DNA"/>
</dbReference>
<protein>
    <submittedName>
        <fullName evidence="1">Uncharacterized protein</fullName>
    </submittedName>
</protein>
<reference evidence="1 2" key="1">
    <citation type="submission" date="2018-06" db="EMBL/GenBank/DDBJ databases">
        <authorList>
            <consortium name="Pathogen Informatics"/>
            <person name="Doyle S."/>
        </authorList>
    </citation>
    <scope>NUCLEOTIDE SEQUENCE [LARGE SCALE GENOMIC DNA]</scope>
    <source>
        <strain evidence="1 2">NCTC8105</strain>
    </source>
</reference>
<evidence type="ECO:0000313" key="1">
    <source>
        <dbReference type="EMBL" id="STQ82610.1"/>
    </source>
</evidence>
<evidence type="ECO:0000313" key="2">
    <source>
        <dbReference type="Proteomes" id="UP000254821"/>
    </source>
</evidence>
<dbReference type="Proteomes" id="UP000254821">
    <property type="component" value="Unassembled WGS sequence"/>
</dbReference>
<gene>
    <name evidence="1" type="ORF">NCTC8105_04829</name>
</gene>
<name>A0A377PQX3_HAFAL</name>
<dbReference type="AlphaFoldDB" id="A0A377PQX3"/>
<sequence>MMLPAESGKQSIWGDSQLASDMSLLCKLLL</sequence>
<proteinExistence type="predicted"/>
<accession>A0A377PQX3</accession>